<reference evidence="1 2" key="1">
    <citation type="submission" date="2020-01" db="EMBL/GenBank/DDBJ databases">
        <title>Aspergillus terreus IFO 6365 whole genome shotgun sequence.</title>
        <authorList>
            <person name="Kanamasa S."/>
            <person name="Takahashi H."/>
        </authorList>
    </citation>
    <scope>NUCLEOTIDE SEQUENCE [LARGE SCALE GENOMIC DNA]</scope>
    <source>
        <strain evidence="1 2">IFO 6365</strain>
    </source>
</reference>
<dbReference type="OrthoDB" id="5273847at2759"/>
<protein>
    <submittedName>
        <fullName evidence="1">Uncharacterized protein</fullName>
    </submittedName>
</protein>
<keyword evidence="2" id="KW-1185">Reference proteome</keyword>
<dbReference type="Proteomes" id="UP000452235">
    <property type="component" value="Unassembled WGS sequence"/>
</dbReference>
<dbReference type="VEuPathDB" id="FungiDB:ATEG_01962"/>
<gene>
    <name evidence="1" type="ORF">ATEIFO6365_0002006500</name>
</gene>
<organism evidence="1 2">
    <name type="scientific">Aspergillus terreus</name>
    <dbReference type="NCBI Taxonomy" id="33178"/>
    <lineage>
        <taxon>Eukaryota</taxon>
        <taxon>Fungi</taxon>
        <taxon>Dikarya</taxon>
        <taxon>Ascomycota</taxon>
        <taxon>Pezizomycotina</taxon>
        <taxon>Eurotiomycetes</taxon>
        <taxon>Eurotiomycetidae</taxon>
        <taxon>Eurotiales</taxon>
        <taxon>Aspergillaceae</taxon>
        <taxon>Aspergillus</taxon>
        <taxon>Aspergillus subgen. Circumdati</taxon>
    </lineage>
</organism>
<evidence type="ECO:0000313" key="2">
    <source>
        <dbReference type="Proteomes" id="UP000452235"/>
    </source>
</evidence>
<name>A0A5M3YX79_ASPTE</name>
<evidence type="ECO:0000313" key="1">
    <source>
        <dbReference type="EMBL" id="GFF12955.1"/>
    </source>
</evidence>
<proteinExistence type="predicted"/>
<dbReference type="AlphaFoldDB" id="A0A5M3YX79"/>
<sequence>MLTLAQVSTNYGRTATFAPLCYRLDVTVGPIPIVPAENTITGLVAVDPKCQNRFDKVGIQSQHSPESWDKWMNELDEDGFELSLDEEVHFLTIWLTSMGFHRQTPGRELGQVVAIRIETTHSRSVTFRSPDFHTLPARTLQHQFQSDADEKLTAISWIMNESYECVRAVTSPDENGKIQVLIPERGAPFDQVWKLYFERQNTNGSREGIVTAEAYFRDEAIVGLVFIYASGARTGIGELETDTHQRIQFERHERIVGMSAGALGHSLMEIGFEVGQDEPRYKTLGLPTTSPTDGDPYDGYD</sequence>
<dbReference type="EMBL" id="BLJY01000002">
    <property type="protein sequence ID" value="GFF12955.1"/>
    <property type="molecule type" value="Genomic_DNA"/>
</dbReference>
<accession>A0A5M3YX79</accession>
<comment type="caution">
    <text evidence="1">The sequence shown here is derived from an EMBL/GenBank/DDBJ whole genome shotgun (WGS) entry which is preliminary data.</text>
</comment>